<name>A0A9N9FSD3_9GLOM</name>
<dbReference type="AlphaFoldDB" id="A0A9N9FSD3"/>
<dbReference type="Proteomes" id="UP000789759">
    <property type="component" value="Unassembled WGS sequence"/>
</dbReference>
<dbReference type="Gene3D" id="1.10.510.10">
    <property type="entry name" value="Transferase(Phosphotransferase) domain 1"/>
    <property type="match status" value="1"/>
</dbReference>
<evidence type="ECO:0000313" key="2">
    <source>
        <dbReference type="Proteomes" id="UP000789759"/>
    </source>
</evidence>
<dbReference type="SUPFAM" id="SSF56112">
    <property type="entry name" value="Protein kinase-like (PK-like)"/>
    <property type="match status" value="1"/>
</dbReference>
<keyword evidence="2" id="KW-1185">Reference proteome</keyword>
<gene>
    <name evidence="1" type="ORF">CPELLU_LOCUS4836</name>
</gene>
<proteinExistence type="predicted"/>
<dbReference type="InterPro" id="IPR011009">
    <property type="entry name" value="Kinase-like_dom_sf"/>
</dbReference>
<evidence type="ECO:0000313" key="1">
    <source>
        <dbReference type="EMBL" id="CAG8552881.1"/>
    </source>
</evidence>
<comment type="caution">
    <text evidence="1">The sequence shown here is derived from an EMBL/GenBank/DDBJ whole genome shotgun (WGS) entry which is preliminary data.</text>
</comment>
<accession>A0A9N9FSD3</accession>
<dbReference type="OrthoDB" id="544350at2759"/>
<dbReference type="EMBL" id="CAJVQA010002618">
    <property type="protein sequence ID" value="CAG8552881.1"/>
    <property type="molecule type" value="Genomic_DNA"/>
</dbReference>
<organism evidence="1 2">
    <name type="scientific">Cetraspora pellucida</name>
    <dbReference type="NCBI Taxonomy" id="1433469"/>
    <lineage>
        <taxon>Eukaryota</taxon>
        <taxon>Fungi</taxon>
        <taxon>Fungi incertae sedis</taxon>
        <taxon>Mucoromycota</taxon>
        <taxon>Glomeromycotina</taxon>
        <taxon>Glomeromycetes</taxon>
        <taxon>Diversisporales</taxon>
        <taxon>Gigasporaceae</taxon>
        <taxon>Cetraspora</taxon>
    </lineage>
</organism>
<protein>
    <submittedName>
        <fullName evidence="1">12816_t:CDS:1</fullName>
    </submittedName>
</protein>
<reference evidence="1" key="1">
    <citation type="submission" date="2021-06" db="EMBL/GenBank/DDBJ databases">
        <authorList>
            <person name="Kallberg Y."/>
            <person name="Tangrot J."/>
            <person name="Rosling A."/>
        </authorList>
    </citation>
    <scope>NUCLEOTIDE SEQUENCE</scope>
    <source>
        <strain evidence="1">FL966</strain>
    </source>
</reference>
<sequence length="188" mass="22340">MDDYMDDYIDELLMSSNPEINEFIRNNGRLKWIPYKELTNIEYYTHGGFGVILKAKWKSEDVEVIYVVQCSGISQDPETKNYLMIMHYFEDGSLRQYLNANYNQISLKSKLANELLRSFKMWYFNKDLEFRKQYQQVEAAEDQLLSNNITYQTHPQSVYTSRLLNLISNETDFYISENLGELDIKNND</sequence>